<reference evidence="11 12" key="1">
    <citation type="journal article" date="2011" name="J. Bacteriol.">
        <title>Complete genome sequence of Polymorphum gilvum SL003B-26A1T, a crude oil-degrading bacterium from oil-polluted saline soil.</title>
        <authorList>
            <person name="Li S.G."/>
            <person name="Tang Y.Q."/>
            <person name="Nie Y."/>
            <person name="Cai M."/>
            <person name="Wu X.L."/>
        </authorList>
    </citation>
    <scope>NUCLEOTIDE SEQUENCE [LARGE SCALE GENOMIC DNA]</scope>
    <source>
        <strain evidence="12">LMG 25793 / CGMCC 1.9160 / SL003B-26A1</strain>
    </source>
</reference>
<dbReference type="KEGG" id="pgv:SL003B_2264"/>
<feature type="domain" description="MotA/TolQ/ExbB proton channel" evidence="10">
    <location>
        <begin position="85"/>
        <end position="199"/>
    </location>
</feature>
<dbReference type="OrthoDB" id="4045at2"/>
<keyword evidence="7 9" id="KW-0472">Membrane</keyword>
<evidence type="ECO:0000259" key="10">
    <source>
        <dbReference type="Pfam" id="PF01618"/>
    </source>
</evidence>
<dbReference type="PATRIC" id="fig|991905.3.peg.2319"/>
<feature type="transmembrane region" description="Helical" evidence="9">
    <location>
        <begin position="121"/>
        <end position="144"/>
    </location>
</feature>
<dbReference type="HOGENOM" id="CLU_053325_4_2_5"/>
<dbReference type="GO" id="GO:0017038">
    <property type="term" value="P:protein import"/>
    <property type="evidence" value="ECO:0007669"/>
    <property type="project" value="TreeGrafter"/>
</dbReference>
<accession>F2IZW3</accession>
<sequence>MDAPSLLDPVVSLLALGGPVVALIAVISVLALALVLLKLVQFARTRTGRTGRAASAAALWRAGRRREALGSIEAPVSAAEEAVATAMRLRLVGSVSRSDIEDEIGRLAVIRLHSLQGGLKALDAIGQLAPLLGLFGTVLGMIAAFQELQSAGNSVDPSALAGGIWVALLTTAAGLAVAMPVSIVLTFFESRIECERVAIETLAAEVLVTLPGNAGEDTAGAYAAGPAPVPAYALAGHAH</sequence>
<evidence type="ECO:0000313" key="12">
    <source>
        <dbReference type="Proteomes" id="UP000008130"/>
    </source>
</evidence>
<comment type="subcellular location">
    <subcellularLocation>
        <location evidence="1">Cell membrane</location>
        <topology evidence="1">Multi-pass membrane protein</topology>
    </subcellularLocation>
    <subcellularLocation>
        <location evidence="8">Membrane</location>
        <topology evidence="8">Multi-pass membrane protein</topology>
    </subcellularLocation>
</comment>
<dbReference type="InterPro" id="IPR002898">
    <property type="entry name" value="MotA_ExbB_proton_chnl"/>
</dbReference>
<keyword evidence="4 9" id="KW-0812">Transmembrane</keyword>
<organism evidence="11 12">
    <name type="scientific">Polymorphum gilvum (strain LMG 25793 / CGMCC 1.9160 / SL003B-26A1)</name>
    <dbReference type="NCBI Taxonomy" id="991905"/>
    <lineage>
        <taxon>Bacteria</taxon>
        <taxon>Pseudomonadati</taxon>
        <taxon>Pseudomonadota</taxon>
        <taxon>Alphaproteobacteria</taxon>
        <taxon>Rhodobacterales</taxon>
        <taxon>Paracoccaceae</taxon>
        <taxon>Polymorphum</taxon>
    </lineage>
</organism>
<evidence type="ECO:0000256" key="7">
    <source>
        <dbReference type="ARBA" id="ARBA00023136"/>
    </source>
</evidence>
<keyword evidence="12" id="KW-1185">Reference proteome</keyword>
<evidence type="ECO:0000256" key="1">
    <source>
        <dbReference type="ARBA" id="ARBA00004651"/>
    </source>
</evidence>
<evidence type="ECO:0000256" key="8">
    <source>
        <dbReference type="RuleBase" id="RU004057"/>
    </source>
</evidence>
<feature type="transmembrane region" description="Helical" evidence="9">
    <location>
        <begin position="164"/>
        <end position="188"/>
    </location>
</feature>
<dbReference type="Proteomes" id="UP000008130">
    <property type="component" value="Chromosome"/>
</dbReference>
<keyword evidence="3" id="KW-1003">Cell membrane</keyword>
<evidence type="ECO:0000256" key="2">
    <source>
        <dbReference type="ARBA" id="ARBA00022448"/>
    </source>
</evidence>
<dbReference type="InterPro" id="IPR050790">
    <property type="entry name" value="ExbB/TolQ_transport"/>
</dbReference>
<dbReference type="EMBL" id="CP002568">
    <property type="protein sequence ID" value="ADZ70689.1"/>
    <property type="molecule type" value="Genomic_DNA"/>
</dbReference>
<evidence type="ECO:0000256" key="4">
    <source>
        <dbReference type="ARBA" id="ARBA00022692"/>
    </source>
</evidence>
<keyword evidence="6 9" id="KW-1133">Transmembrane helix</keyword>
<evidence type="ECO:0000256" key="6">
    <source>
        <dbReference type="ARBA" id="ARBA00022989"/>
    </source>
</evidence>
<proteinExistence type="inferred from homology"/>
<dbReference type="PANTHER" id="PTHR30625:SF15">
    <property type="entry name" value="BIOPOLYMER TRANSPORT PROTEIN EXBB"/>
    <property type="match status" value="1"/>
</dbReference>
<dbReference type="STRING" id="991905.SL003B_2264"/>
<gene>
    <name evidence="11" type="ordered locus">SL003B_2264</name>
</gene>
<keyword evidence="5 8" id="KW-0653">Protein transport</keyword>
<evidence type="ECO:0000256" key="3">
    <source>
        <dbReference type="ARBA" id="ARBA00022475"/>
    </source>
</evidence>
<dbReference type="GO" id="GO:0005886">
    <property type="term" value="C:plasma membrane"/>
    <property type="evidence" value="ECO:0007669"/>
    <property type="project" value="UniProtKB-SubCell"/>
</dbReference>
<dbReference type="eggNOG" id="COG0811">
    <property type="taxonomic scope" value="Bacteria"/>
</dbReference>
<evidence type="ECO:0000256" key="5">
    <source>
        <dbReference type="ARBA" id="ARBA00022927"/>
    </source>
</evidence>
<name>F2IZW3_POLGS</name>
<evidence type="ECO:0000256" key="9">
    <source>
        <dbReference type="SAM" id="Phobius"/>
    </source>
</evidence>
<feature type="transmembrane region" description="Helical" evidence="9">
    <location>
        <begin position="20"/>
        <end position="40"/>
    </location>
</feature>
<evidence type="ECO:0000313" key="11">
    <source>
        <dbReference type="EMBL" id="ADZ70689.1"/>
    </source>
</evidence>
<keyword evidence="2 8" id="KW-0813">Transport</keyword>
<dbReference type="Pfam" id="PF01618">
    <property type="entry name" value="MotA_ExbB"/>
    <property type="match status" value="1"/>
</dbReference>
<dbReference type="RefSeq" id="WP_013653007.1">
    <property type="nucleotide sequence ID" value="NC_015259.1"/>
</dbReference>
<protein>
    <submittedName>
        <fullName evidence="11">MotA/TolQ/ExbB proton channel</fullName>
    </submittedName>
</protein>
<dbReference type="AlphaFoldDB" id="F2IZW3"/>
<comment type="similarity">
    <text evidence="8">Belongs to the exbB/tolQ family.</text>
</comment>
<dbReference type="PANTHER" id="PTHR30625">
    <property type="entry name" value="PROTEIN TOLQ"/>
    <property type="match status" value="1"/>
</dbReference>